<proteinExistence type="predicted"/>
<feature type="domain" description="DDE Tnp4" evidence="3">
    <location>
        <begin position="34"/>
        <end position="84"/>
    </location>
</feature>
<reference evidence="4 5" key="1">
    <citation type="journal article" date="2021" name="Elife">
        <title>Chloroplast acquisition without the gene transfer in kleptoplastic sea slugs, Plakobranchus ocellatus.</title>
        <authorList>
            <person name="Maeda T."/>
            <person name="Takahashi S."/>
            <person name="Yoshida T."/>
            <person name="Shimamura S."/>
            <person name="Takaki Y."/>
            <person name="Nagai Y."/>
            <person name="Toyoda A."/>
            <person name="Suzuki Y."/>
            <person name="Arimoto A."/>
            <person name="Ishii H."/>
            <person name="Satoh N."/>
            <person name="Nishiyama T."/>
            <person name="Hasebe M."/>
            <person name="Maruyama T."/>
            <person name="Minagawa J."/>
            <person name="Obokata J."/>
            <person name="Shigenobu S."/>
        </authorList>
    </citation>
    <scope>NUCLEOTIDE SEQUENCE [LARGE SCALE GENOMIC DNA]</scope>
</reference>
<dbReference type="InterPro" id="IPR027806">
    <property type="entry name" value="HARBI1_dom"/>
</dbReference>
<dbReference type="EMBL" id="BLXT01007988">
    <property type="protein sequence ID" value="GFO45045.1"/>
    <property type="molecule type" value="Genomic_DNA"/>
</dbReference>
<comment type="cofactor">
    <cofactor evidence="1">
        <name>a divalent metal cation</name>
        <dbReference type="ChEBI" id="CHEBI:60240"/>
    </cofactor>
</comment>
<comment type="caution">
    <text evidence="4">The sequence shown here is derived from an EMBL/GenBank/DDBJ whole genome shotgun (WGS) entry which is preliminary data.</text>
</comment>
<evidence type="ECO:0000313" key="4">
    <source>
        <dbReference type="EMBL" id="GFO45045.1"/>
    </source>
</evidence>
<protein>
    <recommendedName>
        <fullName evidence="3">DDE Tnp4 domain-containing protein</fullName>
    </recommendedName>
</protein>
<evidence type="ECO:0000256" key="2">
    <source>
        <dbReference type="ARBA" id="ARBA00022723"/>
    </source>
</evidence>
<organism evidence="4 5">
    <name type="scientific">Plakobranchus ocellatus</name>
    <dbReference type="NCBI Taxonomy" id="259542"/>
    <lineage>
        <taxon>Eukaryota</taxon>
        <taxon>Metazoa</taxon>
        <taxon>Spiralia</taxon>
        <taxon>Lophotrochozoa</taxon>
        <taxon>Mollusca</taxon>
        <taxon>Gastropoda</taxon>
        <taxon>Heterobranchia</taxon>
        <taxon>Euthyneura</taxon>
        <taxon>Panpulmonata</taxon>
        <taxon>Sacoglossa</taxon>
        <taxon>Placobranchoidea</taxon>
        <taxon>Plakobranchidae</taxon>
        <taxon>Plakobranchus</taxon>
    </lineage>
</organism>
<sequence length="86" mass="9711">MAGVFKYSSFGGTLTSNSLPLPEDATIVSLEPLPYVFLGDEAYALLRNLMKPYSRRDLNDAKRKYNYRQSRARRIVECASGMLTSK</sequence>
<dbReference type="AlphaFoldDB" id="A0AAV4DLY3"/>
<dbReference type="Proteomes" id="UP000735302">
    <property type="component" value="Unassembled WGS sequence"/>
</dbReference>
<evidence type="ECO:0000256" key="1">
    <source>
        <dbReference type="ARBA" id="ARBA00001968"/>
    </source>
</evidence>
<name>A0AAV4DLY3_9GAST</name>
<keyword evidence="5" id="KW-1185">Reference proteome</keyword>
<gene>
    <name evidence="4" type="ORF">PoB_007155000</name>
</gene>
<evidence type="ECO:0000259" key="3">
    <source>
        <dbReference type="Pfam" id="PF13359"/>
    </source>
</evidence>
<dbReference type="GO" id="GO:0046872">
    <property type="term" value="F:metal ion binding"/>
    <property type="evidence" value="ECO:0007669"/>
    <property type="project" value="UniProtKB-KW"/>
</dbReference>
<keyword evidence="2" id="KW-0479">Metal-binding</keyword>
<evidence type="ECO:0000313" key="5">
    <source>
        <dbReference type="Proteomes" id="UP000735302"/>
    </source>
</evidence>
<dbReference type="Pfam" id="PF13359">
    <property type="entry name" value="DDE_Tnp_4"/>
    <property type="match status" value="1"/>
</dbReference>
<accession>A0AAV4DLY3</accession>